<keyword evidence="1" id="KW-0175">Coiled coil</keyword>
<feature type="coiled-coil region" evidence="1">
    <location>
        <begin position="64"/>
        <end position="91"/>
    </location>
</feature>
<name>A0A3S5C5F3_9PLAT</name>
<organism evidence="2 3">
    <name type="scientific">Protopolystoma xenopodis</name>
    <dbReference type="NCBI Taxonomy" id="117903"/>
    <lineage>
        <taxon>Eukaryota</taxon>
        <taxon>Metazoa</taxon>
        <taxon>Spiralia</taxon>
        <taxon>Lophotrochozoa</taxon>
        <taxon>Platyhelminthes</taxon>
        <taxon>Monogenea</taxon>
        <taxon>Polyopisthocotylea</taxon>
        <taxon>Polystomatidea</taxon>
        <taxon>Polystomatidae</taxon>
        <taxon>Protopolystoma</taxon>
    </lineage>
</organism>
<dbReference type="Proteomes" id="UP000784294">
    <property type="component" value="Unassembled WGS sequence"/>
</dbReference>
<reference evidence="2" key="1">
    <citation type="submission" date="2018-11" db="EMBL/GenBank/DDBJ databases">
        <authorList>
            <consortium name="Pathogen Informatics"/>
        </authorList>
    </citation>
    <scope>NUCLEOTIDE SEQUENCE</scope>
</reference>
<evidence type="ECO:0000256" key="1">
    <source>
        <dbReference type="SAM" id="Coils"/>
    </source>
</evidence>
<gene>
    <name evidence="2" type="ORF">PXEA_LOCUS30020</name>
</gene>
<keyword evidence="3" id="KW-1185">Reference proteome</keyword>
<accession>A0A3S5C5F3</accession>
<protein>
    <submittedName>
        <fullName evidence="2">Uncharacterized protein</fullName>
    </submittedName>
</protein>
<evidence type="ECO:0000313" key="2">
    <source>
        <dbReference type="EMBL" id="VEL36580.1"/>
    </source>
</evidence>
<sequence>MPGSSSLHPLLPTKQSLLMSTNSFCLVSSPLAVENPSLTQIGSVKMKEIGYSDSDKCVSDRKDADETSQAREIEKNKLKNVKQTCKESRIESEEPFDNSFVRVPCHSIHTDSQNKVIRSQSGFARIIRENDLSEEGEVTDDYDDEEEDYRGLDEDLVSRDMIDGVCSEEEKFRAVGADRDNDDRPTSFGNYISNKFSIVEDFHTTSPQKHSALVSDAGSLIQLKNFDLLDSRSRINPDQSAMNLGNCSIANPGRMIDGVEKKVLASCLVGGAAGPFNAALPSTLTMSAVPVSITTEVMPASFNSSIAGHDIINPIGKLYFHKLLAVLELLNLHIL</sequence>
<dbReference type="EMBL" id="CAAALY010252637">
    <property type="protein sequence ID" value="VEL36580.1"/>
    <property type="molecule type" value="Genomic_DNA"/>
</dbReference>
<comment type="caution">
    <text evidence="2">The sequence shown here is derived from an EMBL/GenBank/DDBJ whole genome shotgun (WGS) entry which is preliminary data.</text>
</comment>
<dbReference type="AlphaFoldDB" id="A0A3S5C5F3"/>
<proteinExistence type="predicted"/>
<evidence type="ECO:0000313" key="3">
    <source>
        <dbReference type="Proteomes" id="UP000784294"/>
    </source>
</evidence>